<dbReference type="PANTHER" id="PTHR34203:SF15">
    <property type="entry name" value="SLL1173 PROTEIN"/>
    <property type="match status" value="1"/>
</dbReference>
<keyword evidence="3" id="KW-1185">Reference proteome</keyword>
<protein>
    <recommendedName>
        <fullName evidence="1">Methyltransferase FkbM domain-containing protein</fullName>
    </recommendedName>
</protein>
<name>A0A8J3CYD7_9BACT</name>
<dbReference type="Proteomes" id="UP000642809">
    <property type="component" value="Unassembled WGS sequence"/>
</dbReference>
<dbReference type="EMBL" id="BMYF01000009">
    <property type="protein sequence ID" value="GHB37294.1"/>
    <property type="molecule type" value="Genomic_DNA"/>
</dbReference>
<dbReference type="NCBIfam" id="TIGR01444">
    <property type="entry name" value="fkbM_fam"/>
    <property type="match status" value="1"/>
</dbReference>
<proteinExistence type="predicted"/>
<evidence type="ECO:0000313" key="3">
    <source>
        <dbReference type="Proteomes" id="UP000642809"/>
    </source>
</evidence>
<dbReference type="AlphaFoldDB" id="A0A8J3CYD7"/>
<evidence type="ECO:0000259" key="1">
    <source>
        <dbReference type="Pfam" id="PF05050"/>
    </source>
</evidence>
<dbReference type="Gene3D" id="3.40.50.150">
    <property type="entry name" value="Vaccinia Virus protein VP39"/>
    <property type="match status" value="1"/>
</dbReference>
<reference evidence="2" key="2">
    <citation type="submission" date="2020-09" db="EMBL/GenBank/DDBJ databases">
        <authorList>
            <person name="Sun Q."/>
            <person name="Kim S."/>
        </authorList>
    </citation>
    <scope>NUCLEOTIDE SEQUENCE</scope>
    <source>
        <strain evidence="2">KCTC 23224</strain>
    </source>
</reference>
<gene>
    <name evidence="2" type="ORF">GCM10008106_18250</name>
</gene>
<dbReference type="InterPro" id="IPR052514">
    <property type="entry name" value="SAM-dependent_MTase"/>
</dbReference>
<reference evidence="2" key="1">
    <citation type="journal article" date="2014" name="Int. J. Syst. Evol. Microbiol.">
        <title>Complete genome sequence of Corynebacterium casei LMG S-19264T (=DSM 44701T), isolated from a smear-ripened cheese.</title>
        <authorList>
            <consortium name="US DOE Joint Genome Institute (JGI-PGF)"/>
            <person name="Walter F."/>
            <person name="Albersmeier A."/>
            <person name="Kalinowski J."/>
            <person name="Ruckert C."/>
        </authorList>
    </citation>
    <scope>NUCLEOTIDE SEQUENCE</scope>
    <source>
        <strain evidence="2">KCTC 23224</strain>
    </source>
</reference>
<sequence>MNNQAKITENELFKLVMLRKVTRILPKNIGYRLAHYFYNFESPKVQGVDLVIETNQGINCLINTKDLIGWTLFFFGEYEKLTNKILLDYVKEGDVVIEAGANIGTETLLISKLVGAEGKIFAFEPSPHVFEKLTCNVKLHTIYNNVQLFDCALGEEDSTITFYVFPKKYHNSGIGGKYSNWENTIPITVPQLSLDSWAAKHQPNRIDFIKMDIQGAELDLLHGSSKLISTYRPKIFLEAQENQAKLFEFLTNKSYTVHQIADHGLVKLSSAPDYASDWLALP</sequence>
<dbReference type="InterPro" id="IPR006342">
    <property type="entry name" value="FkbM_mtfrase"/>
</dbReference>
<accession>A0A8J3CYD7</accession>
<comment type="caution">
    <text evidence="2">The sequence shown here is derived from an EMBL/GenBank/DDBJ whole genome shotgun (WGS) entry which is preliminary data.</text>
</comment>
<dbReference type="PANTHER" id="PTHR34203">
    <property type="entry name" value="METHYLTRANSFERASE, FKBM FAMILY PROTEIN"/>
    <property type="match status" value="1"/>
</dbReference>
<dbReference type="SUPFAM" id="SSF53335">
    <property type="entry name" value="S-adenosyl-L-methionine-dependent methyltransferases"/>
    <property type="match status" value="1"/>
</dbReference>
<evidence type="ECO:0000313" key="2">
    <source>
        <dbReference type="EMBL" id="GHB37294.1"/>
    </source>
</evidence>
<dbReference type="RefSeq" id="WP_189581059.1">
    <property type="nucleotide sequence ID" value="NZ_BMYF01000009.1"/>
</dbReference>
<organism evidence="2 3">
    <name type="scientific">Mongoliitalea lutea</name>
    <dbReference type="NCBI Taxonomy" id="849756"/>
    <lineage>
        <taxon>Bacteria</taxon>
        <taxon>Pseudomonadati</taxon>
        <taxon>Bacteroidota</taxon>
        <taxon>Cytophagia</taxon>
        <taxon>Cytophagales</taxon>
        <taxon>Cyclobacteriaceae</taxon>
        <taxon>Mongoliitalea</taxon>
    </lineage>
</organism>
<feature type="domain" description="Methyltransferase FkbM" evidence="1">
    <location>
        <begin position="99"/>
        <end position="243"/>
    </location>
</feature>
<dbReference type="Pfam" id="PF05050">
    <property type="entry name" value="Methyltransf_21"/>
    <property type="match status" value="1"/>
</dbReference>
<dbReference type="InterPro" id="IPR029063">
    <property type="entry name" value="SAM-dependent_MTases_sf"/>
</dbReference>